<dbReference type="EMBL" id="JADCKC010000002">
    <property type="protein sequence ID" value="MBE5037634.1"/>
    <property type="molecule type" value="Genomic_DNA"/>
</dbReference>
<comment type="caution">
    <text evidence="1">The sequence shown here is derived from an EMBL/GenBank/DDBJ whole genome shotgun (WGS) entry which is preliminary data.</text>
</comment>
<dbReference type="RefSeq" id="WP_193501115.1">
    <property type="nucleotide sequence ID" value="NZ_JADCKC010000002.1"/>
</dbReference>
<gene>
    <name evidence="1" type="ORF">INF35_07535</name>
</gene>
<evidence type="ECO:0000313" key="2">
    <source>
        <dbReference type="Proteomes" id="UP000768567"/>
    </source>
</evidence>
<keyword evidence="2" id="KW-1185">Reference proteome</keyword>
<dbReference type="Proteomes" id="UP000768567">
    <property type="component" value="Unassembled WGS sequence"/>
</dbReference>
<evidence type="ECO:0000313" key="1">
    <source>
        <dbReference type="EMBL" id="MBE5037634.1"/>
    </source>
</evidence>
<sequence>MDAGRAVEAFEQQVVEAINASGLHPVVVRLVLLNLVHVVEDKERELARQAEQEETGG</sequence>
<proteinExistence type="predicted"/>
<protein>
    <submittedName>
        <fullName evidence="1">Uncharacterized protein</fullName>
    </submittedName>
</protein>
<accession>A0ABR9R3A9</accession>
<reference evidence="1 2" key="1">
    <citation type="submission" date="2020-10" db="EMBL/GenBank/DDBJ databases">
        <title>ChiBAC.</title>
        <authorList>
            <person name="Zenner C."/>
            <person name="Hitch T.C.A."/>
            <person name="Clavel T."/>
        </authorList>
    </citation>
    <scope>NUCLEOTIDE SEQUENCE [LARGE SCALE GENOMIC DNA]</scope>
    <source>
        <strain evidence="1 2">DSM 109015</strain>
    </source>
</reference>
<organism evidence="1 2">
    <name type="scientific">Gemmiger gallinarum</name>
    <dbReference type="NCBI Taxonomy" id="2779354"/>
    <lineage>
        <taxon>Bacteria</taxon>
        <taxon>Bacillati</taxon>
        <taxon>Bacillota</taxon>
        <taxon>Clostridia</taxon>
        <taxon>Eubacteriales</taxon>
        <taxon>Gemmiger</taxon>
    </lineage>
</organism>
<name>A0ABR9R3A9_9FIRM</name>